<sequence>MKTQRAFKTVLHWPLLFVQVRPIRTMPYSQCRI</sequence>
<reference evidence="1" key="2">
    <citation type="journal article" date="2015" name="Fish Shellfish Immunol.">
        <title>Early steps in the European eel (Anguilla anguilla)-Vibrio vulnificus interaction in the gills: Role of the RtxA13 toxin.</title>
        <authorList>
            <person name="Callol A."/>
            <person name="Pajuelo D."/>
            <person name="Ebbesson L."/>
            <person name="Teles M."/>
            <person name="MacKenzie S."/>
            <person name="Amaro C."/>
        </authorList>
    </citation>
    <scope>NUCLEOTIDE SEQUENCE</scope>
</reference>
<dbReference type="AlphaFoldDB" id="A0A0E9TNC4"/>
<dbReference type="EMBL" id="GBXM01054222">
    <property type="protein sequence ID" value="JAH54355.1"/>
    <property type="molecule type" value="Transcribed_RNA"/>
</dbReference>
<name>A0A0E9TNC4_ANGAN</name>
<reference evidence="1" key="1">
    <citation type="submission" date="2014-11" db="EMBL/GenBank/DDBJ databases">
        <authorList>
            <person name="Amaro Gonzalez C."/>
        </authorList>
    </citation>
    <scope>NUCLEOTIDE SEQUENCE</scope>
</reference>
<accession>A0A0E9TNC4</accession>
<proteinExistence type="predicted"/>
<protein>
    <submittedName>
        <fullName evidence="1">Uncharacterized protein</fullName>
    </submittedName>
</protein>
<evidence type="ECO:0000313" key="1">
    <source>
        <dbReference type="EMBL" id="JAH54355.1"/>
    </source>
</evidence>
<organism evidence="1">
    <name type="scientific">Anguilla anguilla</name>
    <name type="common">European freshwater eel</name>
    <name type="synonym">Muraena anguilla</name>
    <dbReference type="NCBI Taxonomy" id="7936"/>
    <lineage>
        <taxon>Eukaryota</taxon>
        <taxon>Metazoa</taxon>
        <taxon>Chordata</taxon>
        <taxon>Craniata</taxon>
        <taxon>Vertebrata</taxon>
        <taxon>Euteleostomi</taxon>
        <taxon>Actinopterygii</taxon>
        <taxon>Neopterygii</taxon>
        <taxon>Teleostei</taxon>
        <taxon>Anguilliformes</taxon>
        <taxon>Anguillidae</taxon>
        <taxon>Anguilla</taxon>
    </lineage>
</organism>